<proteinExistence type="predicted"/>
<dbReference type="AlphaFoldDB" id="A0A5J9UKM9"/>
<gene>
    <name evidence="1" type="ORF">EJB05_26099</name>
</gene>
<dbReference type="Gramene" id="TVU23720">
    <property type="protein sequence ID" value="TVU23720"/>
    <property type="gene ID" value="EJB05_26099"/>
</dbReference>
<comment type="caution">
    <text evidence="1">The sequence shown here is derived from an EMBL/GenBank/DDBJ whole genome shotgun (WGS) entry which is preliminary data.</text>
</comment>
<organism evidence="1 2">
    <name type="scientific">Eragrostis curvula</name>
    <name type="common">weeping love grass</name>
    <dbReference type="NCBI Taxonomy" id="38414"/>
    <lineage>
        <taxon>Eukaryota</taxon>
        <taxon>Viridiplantae</taxon>
        <taxon>Streptophyta</taxon>
        <taxon>Embryophyta</taxon>
        <taxon>Tracheophyta</taxon>
        <taxon>Spermatophyta</taxon>
        <taxon>Magnoliopsida</taxon>
        <taxon>Liliopsida</taxon>
        <taxon>Poales</taxon>
        <taxon>Poaceae</taxon>
        <taxon>PACMAD clade</taxon>
        <taxon>Chloridoideae</taxon>
        <taxon>Eragrostideae</taxon>
        <taxon>Eragrostidinae</taxon>
        <taxon>Eragrostis</taxon>
    </lineage>
</organism>
<dbReference type="EMBL" id="RWGY01000013">
    <property type="protein sequence ID" value="TVU23720.1"/>
    <property type="molecule type" value="Genomic_DNA"/>
</dbReference>
<evidence type="ECO:0000313" key="2">
    <source>
        <dbReference type="Proteomes" id="UP000324897"/>
    </source>
</evidence>
<protein>
    <submittedName>
        <fullName evidence="1">Uncharacterized protein</fullName>
    </submittedName>
</protein>
<dbReference type="Proteomes" id="UP000324897">
    <property type="component" value="Chromosome 2"/>
</dbReference>
<sequence length="141" mass="15641">MLPPRFVAKTEPSCAIAPAKLEQKGRSPLSLKRQATSRRLDFALAYRLLSYLYVHIQKSIVARSPNDDSPPEHRLTTARSCRRRLPCLIANSPSLALWPSVSTTQGPRLIAAADRLILVLALKITEPSTNNEELAMVVVEQ</sequence>
<keyword evidence="2" id="KW-1185">Reference proteome</keyword>
<reference evidence="1 2" key="1">
    <citation type="journal article" date="2019" name="Sci. Rep.">
        <title>A high-quality genome of Eragrostis curvula grass provides insights into Poaceae evolution and supports new strategies to enhance forage quality.</title>
        <authorList>
            <person name="Carballo J."/>
            <person name="Santos B.A.C.M."/>
            <person name="Zappacosta D."/>
            <person name="Garbus I."/>
            <person name="Selva J.P."/>
            <person name="Gallo C.A."/>
            <person name="Diaz A."/>
            <person name="Albertini E."/>
            <person name="Caccamo M."/>
            <person name="Echenique V."/>
        </authorList>
    </citation>
    <scope>NUCLEOTIDE SEQUENCE [LARGE SCALE GENOMIC DNA]</scope>
    <source>
        <strain evidence="2">cv. Victoria</strain>
        <tissue evidence="1">Leaf</tissue>
    </source>
</reference>
<evidence type="ECO:0000313" key="1">
    <source>
        <dbReference type="EMBL" id="TVU23720.1"/>
    </source>
</evidence>
<name>A0A5J9UKM9_9POAL</name>
<accession>A0A5J9UKM9</accession>